<sequence>MKRFFVTASLAMGLLMSAYAQDQKPAVKIPYYSQEFLDELKATPEQKAAINKLMDDFKAESKKVKANTALSEDEKKAEIAKLTKDRTAAYYKVLNEEQNQYIKTKRKQLATEATQTN</sequence>
<evidence type="ECO:0000256" key="8">
    <source>
        <dbReference type="ARBA" id="ARBA00023098"/>
    </source>
</evidence>
<evidence type="ECO:0000256" key="5">
    <source>
        <dbReference type="ARBA" id="ARBA00022692"/>
    </source>
</evidence>
<dbReference type="STRING" id="762903.Pedsa_1391"/>
<reference evidence="14 15" key="1">
    <citation type="journal article" date="2011" name="Stand. Genomic Sci.">
        <title>Complete genome sequence of the gliding, heparinolytic Pedobacter saltans type strain (113).</title>
        <authorList>
            <person name="Liolios K."/>
            <person name="Sikorski J."/>
            <person name="Lu M."/>
            <person name="Nolan M."/>
            <person name="Lapidus A."/>
            <person name="Lucas S."/>
            <person name="Hammon N."/>
            <person name="Deshpande S."/>
            <person name="Cheng J.F."/>
            <person name="Tapia R."/>
            <person name="Han C."/>
            <person name="Goodwin L."/>
            <person name="Pitluck S."/>
            <person name="Huntemann M."/>
            <person name="Ivanova N."/>
            <person name="Pagani I."/>
            <person name="Mavromatis K."/>
            <person name="Ovchinikova G."/>
            <person name="Pati A."/>
            <person name="Chen A."/>
            <person name="Palaniappan K."/>
            <person name="Land M."/>
            <person name="Hauser L."/>
            <person name="Brambilla E.M."/>
            <person name="Kotsyurbenko O."/>
            <person name="Rohde M."/>
            <person name="Tindall B.J."/>
            <person name="Abt B."/>
            <person name="Goker M."/>
            <person name="Detter J.C."/>
            <person name="Woyke T."/>
            <person name="Bristow J."/>
            <person name="Eisen J.A."/>
            <person name="Markowitz V."/>
            <person name="Hugenholtz P."/>
            <person name="Klenk H.P."/>
            <person name="Kyrpides N.C."/>
        </authorList>
    </citation>
    <scope>NUCLEOTIDE SEQUENCE [LARGE SCALE GENOMIC DNA]</scope>
    <source>
        <strain evidence="15">ATCC 51119 / DSM 12145 / JCM 21818 / LMG 10337 / NBRC 100064 / NCIMB 13643</strain>
    </source>
</reference>
<evidence type="ECO:0000256" key="12">
    <source>
        <dbReference type="ARBA" id="ARBA00031542"/>
    </source>
</evidence>
<protein>
    <recommendedName>
        <fullName evidence="11">Lipase helper protein</fullName>
    </recommendedName>
    <alternativeName>
        <fullName evidence="12">Lipase modulator</fullName>
    </alternativeName>
</protein>
<evidence type="ECO:0000256" key="9">
    <source>
        <dbReference type="ARBA" id="ARBA00023136"/>
    </source>
</evidence>
<keyword evidence="4" id="KW-0997">Cell inner membrane</keyword>
<comment type="subcellular location">
    <subcellularLocation>
        <location evidence="1">Cell inner membrane</location>
        <topology evidence="1">Single-pass membrane protein</topology>
        <orientation evidence="1">Periplasmic side</orientation>
    </subcellularLocation>
</comment>
<evidence type="ECO:0000256" key="11">
    <source>
        <dbReference type="ARBA" id="ARBA00030948"/>
    </source>
</evidence>
<proteinExistence type="inferred from homology"/>
<evidence type="ECO:0000256" key="4">
    <source>
        <dbReference type="ARBA" id="ARBA00022519"/>
    </source>
</evidence>
<keyword evidence="5" id="KW-0812">Transmembrane</keyword>
<evidence type="ECO:0000256" key="6">
    <source>
        <dbReference type="ARBA" id="ARBA00022963"/>
    </source>
</evidence>
<evidence type="ECO:0000256" key="7">
    <source>
        <dbReference type="ARBA" id="ARBA00022989"/>
    </source>
</evidence>
<keyword evidence="8" id="KW-0443">Lipid metabolism</keyword>
<evidence type="ECO:0000256" key="2">
    <source>
        <dbReference type="ARBA" id="ARBA00010358"/>
    </source>
</evidence>
<dbReference type="GO" id="GO:0005886">
    <property type="term" value="C:plasma membrane"/>
    <property type="evidence" value="ECO:0007669"/>
    <property type="project" value="UniProtKB-SubCell"/>
</dbReference>
<keyword evidence="10" id="KW-0143">Chaperone</keyword>
<keyword evidence="3" id="KW-1003">Cell membrane</keyword>
<dbReference type="EMBL" id="CP002545">
    <property type="protein sequence ID" value="ADY51957.1"/>
    <property type="molecule type" value="Genomic_DNA"/>
</dbReference>
<dbReference type="Pfam" id="PF03280">
    <property type="entry name" value="Lipase_chap"/>
    <property type="match status" value="1"/>
</dbReference>
<keyword evidence="13" id="KW-0732">Signal</keyword>
<evidence type="ECO:0000313" key="14">
    <source>
        <dbReference type="EMBL" id="ADY51957.1"/>
    </source>
</evidence>
<evidence type="ECO:0000256" key="10">
    <source>
        <dbReference type="ARBA" id="ARBA00023186"/>
    </source>
</evidence>
<feature type="signal peptide" evidence="13">
    <location>
        <begin position="1"/>
        <end position="20"/>
    </location>
</feature>
<organism evidence="14 15">
    <name type="scientific">Pseudopedobacter saltans (strain ATCC 51119 / DSM 12145 / JCM 21818 / CCUG 39354 / LMG 10337 / NBRC 100064 / NCIMB 13643)</name>
    <name type="common">Pedobacter saltans</name>
    <dbReference type="NCBI Taxonomy" id="762903"/>
    <lineage>
        <taxon>Bacteria</taxon>
        <taxon>Pseudomonadati</taxon>
        <taxon>Bacteroidota</taxon>
        <taxon>Sphingobacteriia</taxon>
        <taxon>Sphingobacteriales</taxon>
        <taxon>Sphingobacteriaceae</taxon>
        <taxon>Pseudopedobacter</taxon>
    </lineage>
</organism>
<dbReference type="AlphaFoldDB" id="F0S4G6"/>
<dbReference type="InterPro" id="IPR004961">
    <property type="entry name" value="Lipase_chaperone"/>
</dbReference>
<keyword evidence="15" id="KW-1185">Reference proteome</keyword>
<keyword evidence="9" id="KW-0472">Membrane</keyword>
<keyword evidence="7" id="KW-1133">Transmembrane helix</keyword>
<dbReference type="HOGENOM" id="CLU_2082838_0_0_10"/>
<dbReference type="RefSeq" id="WP_013632456.1">
    <property type="nucleotide sequence ID" value="NC_015177.1"/>
</dbReference>
<accession>F0S4G6</accession>
<evidence type="ECO:0000256" key="3">
    <source>
        <dbReference type="ARBA" id="ARBA00022475"/>
    </source>
</evidence>
<evidence type="ECO:0000256" key="13">
    <source>
        <dbReference type="SAM" id="SignalP"/>
    </source>
</evidence>
<gene>
    <name evidence="14" type="ordered locus">Pedsa_1391</name>
</gene>
<dbReference type="GO" id="GO:0006457">
    <property type="term" value="P:protein folding"/>
    <property type="evidence" value="ECO:0007669"/>
    <property type="project" value="InterPro"/>
</dbReference>
<name>F0S4G6_PSESL</name>
<keyword evidence="6" id="KW-0442">Lipid degradation</keyword>
<dbReference type="Proteomes" id="UP000000310">
    <property type="component" value="Chromosome"/>
</dbReference>
<dbReference type="GO" id="GO:0016042">
    <property type="term" value="P:lipid catabolic process"/>
    <property type="evidence" value="ECO:0007669"/>
    <property type="project" value="UniProtKB-KW"/>
</dbReference>
<comment type="similarity">
    <text evidence="2">Belongs to the lipase chaperone family.</text>
</comment>
<feature type="chain" id="PRO_5003256700" description="Lipase helper protein" evidence="13">
    <location>
        <begin position="21"/>
        <end position="117"/>
    </location>
</feature>
<dbReference type="GO" id="GO:0051082">
    <property type="term" value="F:unfolded protein binding"/>
    <property type="evidence" value="ECO:0007669"/>
    <property type="project" value="InterPro"/>
</dbReference>
<dbReference type="KEGG" id="psn:Pedsa_1391"/>
<evidence type="ECO:0000256" key="1">
    <source>
        <dbReference type="ARBA" id="ARBA00004383"/>
    </source>
</evidence>
<reference evidence="15" key="2">
    <citation type="submission" date="2011-02" db="EMBL/GenBank/DDBJ databases">
        <title>The complete genome of Pedobacter saltans DSM 12145.</title>
        <authorList>
            <consortium name="US DOE Joint Genome Institute (JGI-PGF)"/>
            <person name="Lucas S."/>
            <person name="Copeland A."/>
            <person name="Lapidus A."/>
            <person name="Bruce D."/>
            <person name="Goodwin L."/>
            <person name="Pitluck S."/>
            <person name="Kyrpides N."/>
            <person name="Mavromatis K."/>
            <person name="Pagani I."/>
            <person name="Ivanova N."/>
            <person name="Ovchinnikova G."/>
            <person name="Lu M."/>
            <person name="Detter J.C."/>
            <person name="Han C."/>
            <person name="Land M."/>
            <person name="Hauser L."/>
            <person name="Markowitz V."/>
            <person name="Cheng J.-F."/>
            <person name="Hugenholtz P."/>
            <person name="Woyke T."/>
            <person name="Wu D."/>
            <person name="Tindall B."/>
            <person name="Pomrenke H.G."/>
            <person name="Brambilla E."/>
            <person name="Klenk H.-P."/>
            <person name="Eisen J.A."/>
        </authorList>
    </citation>
    <scope>NUCLEOTIDE SEQUENCE [LARGE SCALE GENOMIC DNA]</scope>
    <source>
        <strain evidence="15">ATCC 51119 / DSM 12145 / JCM 21818 / LMG 10337 / NBRC 100064 / NCIMB 13643</strain>
    </source>
</reference>
<dbReference type="SUPFAM" id="SSF158855">
    <property type="entry name" value="Lipase chaperone-like"/>
    <property type="match status" value="1"/>
</dbReference>
<dbReference type="OrthoDB" id="710673at2"/>
<evidence type="ECO:0000313" key="15">
    <source>
        <dbReference type="Proteomes" id="UP000000310"/>
    </source>
</evidence>